<feature type="region of interest" description="Disordered" evidence="1">
    <location>
        <begin position="1"/>
        <end position="28"/>
    </location>
</feature>
<proteinExistence type="predicted"/>
<keyword evidence="3" id="KW-1185">Reference proteome</keyword>
<reference evidence="2" key="1">
    <citation type="journal article" date="2023" name="Genome Biol. Evol.">
        <title>First Whole Genome Sequence and Flow Cytometry Genome Size Data for the Lichen-Forming Fungus Ramalina farinacea (Ascomycota).</title>
        <authorList>
            <person name="Llewellyn T."/>
            <person name="Mian S."/>
            <person name="Hill R."/>
            <person name="Leitch I.J."/>
            <person name="Gaya E."/>
        </authorList>
    </citation>
    <scope>NUCLEOTIDE SEQUENCE</scope>
    <source>
        <strain evidence="2">LIQ254RAFAR</strain>
    </source>
</reference>
<dbReference type="AlphaFoldDB" id="A0AA43TP93"/>
<protein>
    <submittedName>
        <fullName evidence="2">Uncharacterized protein</fullName>
    </submittedName>
</protein>
<dbReference type="Proteomes" id="UP001161017">
    <property type="component" value="Unassembled WGS sequence"/>
</dbReference>
<evidence type="ECO:0000313" key="3">
    <source>
        <dbReference type="Proteomes" id="UP001161017"/>
    </source>
</evidence>
<organism evidence="2 3">
    <name type="scientific">Ramalina farinacea</name>
    <dbReference type="NCBI Taxonomy" id="258253"/>
    <lineage>
        <taxon>Eukaryota</taxon>
        <taxon>Fungi</taxon>
        <taxon>Dikarya</taxon>
        <taxon>Ascomycota</taxon>
        <taxon>Pezizomycotina</taxon>
        <taxon>Lecanoromycetes</taxon>
        <taxon>OSLEUM clade</taxon>
        <taxon>Lecanoromycetidae</taxon>
        <taxon>Lecanorales</taxon>
        <taxon>Lecanorineae</taxon>
        <taxon>Ramalinaceae</taxon>
        <taxon>Ramalina</taxon>
    </lineage>
</organism>
<evidence type="ECO:0000313" key="2">
    <source>
        <dbReference type="EMBL" id="MDI1486301.1"/>
    </source>
</evidence>
<accession>A0AA43TP93</accession>
<name>A0AA43TP93_9LECA</name>
<evidence type="ECO:0000256" key="1">
    <source>
        <dbReference type="SAM" id="MobiDB-lite"/>
    </source>
</evidence>
<comment type="caution">
    <text evidence="2">The sequence shown here is derived from an EMBL/GenBank/DDBJ whole genome shotgun (WGS) entry which is preliminary data.</text>
</comment>
<gene>
    <name evidence="2" type="ORF">OHK93_005528</name>
</gene>
<sequence>MREKNDRRRQHTPESEVPSGPLLMRTPTKPKDIIAYGLSMGKLLETKGDWVHEDFMPVLERYTRAASANARTSNLLKRDLMNIHKTAKRNKELKSIGGSVAGKSGSMTAGHIRQSLKTRHEDEVQLAQKRLDRAKTSIVIRAEKRITKNRRWLKAYDKELWKDLSDQKAMWTDWFICVEQIETRFPFYDYDRYDEW</sequence>
<feature type="compositionally biased region" description="Basic and acidic residues" evidence="1">
    <location>
        <begin position="1"/>
        <end position="14"/>
    </location>
</feature>
<dbReference type="EMBL" id="JAPUFD010000003">
    <property type="protein sequence ID" value="MDI1486301.1"/>
    <property type="molecule type" value="Genomic_DNA"/>
</dbReference>